<reference evidence="13" key="2">
    <citation type="submission" date="2021-03" db="EMBL/GenBank/DDBJ databases">
        <authorList>
            <person name="Jaffe A."/>
        </authorList>
    </citation>
    <scope>NUCLEOTIDE SEQUENCE</scope>
    <source>
        <strain evidence="13">RIFCSPLOWO2_01_FULL_58_19</strain>
    </source>
</reference>
<dbReference type="GO" id="GO:0005737">
    <property type="term" value="C:cytoplasm"/>
    <property type="evidence" value="ECO:0007669"/>
    <property type="project" value="UniProtKB-SubCell"/>
</dbReference>
<dbReference type="InterPro" id="IPR040072">
    <property type="entry name" value="Methyltransferase_A"/>
</dbReference>
<name>A0A7J4JG53_9ARCH</name>
<dbReference type="InterPro" id="IPR013785">
    <property type="entry name" value="Aldolase_TIM"/>
</dbReference>
<dbReference type="PANTHER" id="PTHR30544:SF5">
    <property type="entry name" value="RADICAL SAM CORE DOMAIN-CONTAINING PROTEIN"/>
    <property type="match status" value="1"/>
</dbReference>
<evidence type="ECO:0000256" key="7">
    <source>
        <dbReference type="ARBA" id="ARBA00022691"/>
    </source>
</evidence>
<dbReference type="EMBL" id="JAGVWE010000004">
    <property type="protein sequence ID" value="MBS3063223.1"/>
    <property type="molecule type" value="Genomic_DNA"/>
</dbReference>
<evidence type="ECO:0000256" key="10">
    <source>
        <dbReference type="ARBA" id="ARBA00023014"/>
    </source>
</evidence>
<evidence type="ECO:0000256" key="6">
    <source>
        <dbReference type="ARBA" id="ARBA00022679"/>
    </source>
</evidence>
<dbReference type="Proteomes" id="UP000564964">
    <property type="component" value="Unassembled WGS sequence"/>
</dbReference>
<evidence type="ECO:0000256" key="5">
    <source>
        <dbReference type="ARBA" id="ARBA00022603"/>
    </source>
</evidence>
<evidence type="ECO:0000256" key="9">
    <source>
        <dbReference type="ARBA" id="ARBA00023004"/>
    </source>
</evidence>
<keyword evidence="8" id="KW-0479">Metal-binding</keyword>
<dbReference type="GO" id="GO:0046872">
    <property type="term" value="F:metal ion binding"/>
    <property type="evidence" value="ECO:0007669"/>
    <property type="project" value="UniProtKB-KW"/>
</dbReference>
<dbReference type="GO" id="GO:0051539">
    <property type="term" value="F:4 iron, 4 sulfur cluster binding"/>
    <property type="evidence" value="ECO:0007669"/>
    <property type="project" value="UniProtKB-KW"/>
</dbReference>
<dbReference type="EMBL" id="DUGH01000038">
    <property type="protein sequence ID" value="HIH16100.1"/>
    <property type="molecule type" value="Genomic_DNA"/>
</dbReference>
<dbReference type="PROSITE" id="PS51918">
    <property type="entry name" value="RADICAL_SAM"/>
    <property type="match status" value="1"/>
</dbReference>
<dbReference type="InterPro" id="IPR058240">
    <property type="entry name" value="rSAM_sf"/>
</dbReference>
<evidence type="ECO:0000256" key="8">
    <source>
        <dbReference type="ARBA" id="ARBA00022723"/>
    </source>
</evidence>
<dbReference type="InterPro" id="IPR007197">
    <property type="entry name" value="rSAM"/>
</dbReference>
<keyword evidence="9" id="KW-0408">Iron</keyword>
<feature type="domain" description="Radical SAM core" evidence="11">
    <location>
        <begin position="39"/>
        <end position="273"/>
    </location>
</feature>
<evidence type="ECO:0000256" key="1">
    <source>
        <dbReference type="ARBA" id="ARBA00001966"/>
    </source>
</evidence>
<dbReference type="Proteomes" id="UP000678237">
    <property type="component" value="Unassembled WGS sequence"/>
</dbReference>
<dbReference type="PIRSF" id="PIRSF006004">
    <property type="entry name" value="CHP00048"/>
    <property type="match status" value="1"/>
</dbReference>
<evidence type="ECO:0000313" key="14">
    <source>
        <dbReference type="Proteomes" id="UP000564964"/>
    </source>
</evidence>
<dbReference type="AlphaFoldDB" id="A0A7J4JG53"/>
<keyword evidence="5" id="KW-0489">Methyltransferase</keyword>
<gene>
    <name evidence="12" type="ORF">HA252_01710</name>
    <name evidence="13" type="ORF">J4203_05080</name>
</gene>
<evidence type="ECO:0000259" key="11">
    <source>
        <dbReference type="PROSITE" id="PS51918"/>
    </source>
</evidence>
<dbReference type="GO" id="GO:0030488">
    <property type="term" value="P:tRNA methylation"/>
    <property type="evidence" value="ECO:0007669"/>
    <property type="project" value="TreeGrafter"/>
</dbReference>
<keyword evidence="10" id="KW-0411">Iron-sulfur</keyword>
<dbReference type="SFLD" id="SFLDS00029">
    <property type="entry name" value="Radical_SAM"/>
    <property type="match status" value="1"/>
</dbReference>
<dbReference type="PANTHER" id="PTHR30544">
    <property type="entry name" value="23S RRNA METHYLTRANSFERASE"/>
    <property type="match status" value="1"/>
</dbReference>
<dbReference type="InterPro" id="IPR004383">
    <property type="entry name" value="rRNA_lsu_MTrfase_RlmN/Cfr"/>
</dbReference>
<dbReference type="CDD" id="cd01335">
    <property type="entry name" value="Radical_SAM"/>
    <property type="match status" value="1"/>
</dbReference>
<comment type="cofactor">
    <cofactor evidence="1">
        <name>[4Fe-4S] cluster</name>
        <dbReference type="ChEBI" id="CHEBI:49883"/>
    </cofactor>
</comment>
<dbReference type="Gene3D" id="3.20.20.70">
    <property type="entry name" value="Aldolase class I"/>
    <property type="match status" value="1"/>
</dbReference>
<organism evidence="12 14">
    <name type="scientific">Candidatus Iainarchaeum sp</name>
    <dbReference type="NCBI Taxonomy" id="3101447"/>
    <lineage>
        <taxon>Archaea</taxon>
        <taxon>Candidatus Iainarchaeota</taxon>
        <taxon>Candidatus Iainarchaeia</taxon>
        <taxon>Candidatus Iainarchaeales</taxon>
        <taxon>Candidatus Iainarchaeaceae</taxon>
        <taxon>Candidatus Iainarchaeum</taxon>
    </lineage>
</organism>
<accession>A0A7J4JG53</accession>
<dbReference type="SUPFAM" id="SSF102114">
    <property type="entry name" value="Radical SAM enzymes"/>
    <property type="match status" value="1"/>
</dbReference>
<comment type="subcellular location">
    <subcellularLocation>
        <location evidence="2">Cytoplasm</location>
    </subcellularLocation>
</comment>
<dbReference type="GO" id="GO:0008173">
    <property type="term" value="F:RNA methyltransferase activity"/>
    <property type="evidence" value="ECO:0007669"/>
    <property type="project" value="InterPro"/>
</dbReference>
<reference evidence="12" key="1">
    <citation type="journal article" date="2020" name="bioRxiv">
        <title>A rank-normalized archaeal taxonomy based on genome phylogeny resolves widespread incomplete and uneven classifications.</title>
        <authorList>
            <person name="Rinke C."/>
            <person name="Chuvochina M."/>
            <person name="Mussig A.J."/>
            <person name="Chaumeil P.-A."/>
            <person name="Waite D.W."/>
            <person name="Whitman W.B."/>
            <person name="Parks D.H."/>
            <person name="Hugenholtz P."/>
        </authorList>
    </citation>
    <scope>NUCLEOTIDE SEQUENCE</scope>
    <source>
        <strain evidence="12">UBA10219</strain>
    </source>
</reference>
<keyword evidence="3" id="KW-0004">4Fe-4S</keyword>
<comment type="caution">
    <text evidence="12">The sequence shown here is derived from an EMBL/GenBank/DDBJ whole genome shotgun (WGS) entry which is preliminary data.</text>
</comment>
<evidence type="ECO:0000313" key="12">
    <source>
        <dbReference type="EMBL" id="HIH16100.1"/>
    </source>
</evidence>
<proteinExistence type="predicted"/>
<protein>
    <submittedName>
        <fullName evidence="12">Radical SAM protein</fullName>
    </submittedName>
</protein>
<dbReference type="GO" id="GO:0070475">
    <property type="term" value="P:rRNA base methylation"/>
    <property type="evidence" value="ECO:0007669"/>
    <property type="project" value="TreeGrafter"/>
</dbReference>
<reference evidence="13" key="3">
    <citation type="submission" date="2021-05" db="EMBL/GenBank/DDBJ databases">
        <title>Protein family content uncovers lineage relationships and bacterial pathway maintenance mechanisms in DPANN archaea.</title>
        <authorList>
            <person name="Castelle C.J."/>
            <person name="Meheust R."/>
            <person name="Jaffe A.L."/>
            <person name="Seitz K."/>
            <person name="Gong X."/>
            <person name="Baker B.J."/>
            <person name="Banfield J.F."/>
        </authorList>
    </citation>
    <scope>NUCLEOTIDE SEQUENCE</scope>
    <source>
        <strain evidence="13">RIFCSPLOWO2_01_FULL_58_19</strain>
    </source>
</reference>
<evidence type="ECO:0000313" key="13">
    <source>
        <dbReference type="EMBL" id="MBS3063223.1"/>
    </source>
</evidence>
<keyword evidence="7" id="KW-0949">S-adenosyl-L-methionine</keyword>
<evidence type="ECO:0000256" key="2">
    <source>
        <dbReference type="ARBA" id="ARBA00004496"/>
    </source>
</evidence>
<keyword evidence="6" id="KW-0808">Transferase</keyword>
<evidence type="ECO:0000256" key="3">
    <source>
        <dbReference type="ARBA" id="ARBA00022485"/>
    </source>
</evidence>
<evidence type="ECO:0000256" key="4">
    <source>
        <dbReference type="ARBA" id="ARBA00022490"/>
    </source>
</evidence>
<keyword evidence="4" id="KW-0963">Cytoplasm</keyword>
<sequence>MLRVIESTGKEGLATVFVARTGNGRLIEFAESFQPGQSIDQKWVLILSVMHGCPVRCLMCDAGQAFLGNLSKEDILAQVGYLVRRRFPDGRVPSRKFKVQFTRMGEPAYNPAVLEALEELPRRFDAPGLIPSVSTVAPLDREGFFESLLEVKQRLYRQGHFQLQFSVHSTDEAKRDQLIPVKKWGLRDLASYGERFFEAGDRKVTLNFALMQGYPVEPKRVAEFFDPRKFLVKITPLNPTQKAASNRLLPAFDACRENPVPELVQGFKDLGFDVILSIGDLEENQVGSNCGQFVSALEATRLAKPRIVQSE</sequence>